<dbReference type="InterPro" id="IPR041664">
    <property type="entry name" value="AAA_16"/>
</dbReference>
<feature type="compositionally biased region" description="Polar residues" evidence="6">
    <location>
        <begin position="190"/>
        <end position="199"/>
    </location>
</feature>
<dbReference type="PANTHER" id="PTHR12087:SF0">
    <property type="entry name" value="ORIGIN RECOGNITION COMPLEX SUBUNIT 4"/>
    <property type="match status" value="1"/>
</dbReference>
<dbReference type="Pfam" id="PF14629">
    <property type="entry name" value="ORC4_C"/>
    <property type="match status" value="1"/>
</dbReference>
<feature type="compositionally biased region" description="Acidic residues" evidence="6">
    <location>
        <begin position="285"/>
        <end position="295"/>
    </location>
</feature>
<feature type="compositionally biased region" description="Polar residues" evidence="6">
    <location>
        <begin position="315"/>
        <end position="327"/>
    </location>
</feature>
<dbReference type="InterPro" id="IPR032705">
    <property type="entry name" value="ORC4_C"/>
</dbReference>
<keyword evidence="5" id="KW-0539">Nucleus</keyword>
<dbReference type="GeneID" id="25296388"/>
<reference evidence="9 10" key="1">
    <citation type="submission" date="2015-01" db="EMBL/GenBank/DDBJ databases">
        <title>The Genome Sequence of Rhinocladiella mackenzie CBS 650.93.</title>
        <authorList>
            <consortium name="The Broad Institute Genomics Platform"/>
            <person name="Cuomo C."/>
            <person name="de Hoog S."/>
            <person name="Gorbushina A."/>
            <person name="Stielow B."/>
            <person name="Teixiera M."/>
            <person name="Abouelleil A."/>
            <person name="Chapman S.B."/>
            <person name="Priest M."/>
            <person name="Young S.K."/>
            <person name="Wortman J."/>
            <person name="Nusbaum C."/>
            <person name="Birren B."/>
        </authorList>
    </citation>
    <scope>NUCLEOTIDE SEQUENCE [LARGE SCALE GENOMIC DNA]</scope>
    <source>
        <strain evidence="9 10">CBS 650.93</strain>
    </source>
</reference>
<keyword evidence="10" id="KW-1185">Reference proteome</keyword>
<dbReference type="Proteomes" id="UP000053617">
    <property type="component" value="Unassembled WGS sequence"/>
</dbReference>
<evidence type="ECO:0000259" key="7">
    <source>
        <dbReference type="Pfam" id="PF13191"/>
    </source>
</evidence>
<accession>A0A0D2IGF8</accession>
<keyword evidence="4" id="KW-0238">DNA-binding</keyword>
<dbReference type="Pfam" id="PF13191">
    <property type="entry name" value="AAA_16"/>
    <property type="match status" value="1"/>
</dbReference>
<feature type="compositionally biased region" description="Basic and acidic residues" evidence="6">
    <location>
        <begin position="49"/>
        <end position="69"/>
    </location>
</feature>
<evidence type="ECO:0000313" key="10">
    <source>
        <dbReference type="Proteomes" id="UP000053617"/>
    </source>
</evidence>
<dbReference type="GO" id="GO:0005664">
    <property type="term" value="C:nuclear origin of replication recognition complex"/>
    <property type="evidence" value="ECO:0007669"/>
    <property type="project" value="TreeGrafter"/>
</dbReference>
<keyword evidence="3" id="KW-0235">DNA replication</keyword>
<dbReference type="RefSeq" id="XP_013269512.1">
    <property type="nucleotide sequence ID" value="XM_013414058.1"/>
</dbReference>
<sequence length="827" mass="91345">MENWDPSPRASKRRRTGTYATRRTTLSTISSQPAKKSKKASENSDGDQQPDRDVGDPADGEAERGRSKDVIVAGNPKLPEDTPRRSTGGRKKAEAEAAETMTDPTLTDNENKARIGQNKRKLTAEHTPEEVQEQDVAEEHENQETNVSLPRSSGRARRPTRRHLNGTETPSRQKSTRKAQSKSHPDEDQGNGNIDSIQLPQPKGILTPSRQGLEKRTGPGKAVVFEGDERRIQEQLGFKDINSSSKKEKDKAKRFSPGSMVRQAEQLHARDESENATAHEKTLIEDEDENEDEESFLAPVPDVDEILSLSRRSKTPVNKQAQLSTPESDVENEHLINIKSQILSRITSHGPSPISHLQSQYTTLRSLLTATIAAGESNSLLLLGSRGSGKSALISHALADLAKSHADDFHVVRLNGFFQTDDKLALREIWRQLGREMAIPEDETGEVSSYADTMASLLSLLSHPEELADPDSMVLDHDNDVLDRQQRETKTSKSVIFILDEFDLFTTHPRQTLLYNLFDIAQAKKAPIAVLGCSTRMDVVECLEKRVKSRFSHRWLHVPGTKTLNAFEDVVSDILCMPTDEKVALGGSKDGLEWRERWNRTIKTRFLSSPTTQAVIRKTFYSTKSIPDVLAALYIPIATLFVPPDDQEALSGDQEITKPPAMIATTSSPPSLLTLLPHLPTLHLSLLICATRLEMVHNVMALDFGLVHSHYIELLTRTRLQRSTLSSLSLTKGSGSGVTGTGLRPWSKDTARGAWEELARWEVIVPVSRLGGSGVAGKFGDEALGGDGMGTRLFRVDVTLDEVAWAVKEKLGVVGAGEVLAKWCKEV</sequence>
<feature type="compositionally biased region" description="Low complexity" evidence="6">
    <location>
        <begin position="17"/>
        <end position="34"/>
    </location>
</feature>
<dbReference type="VEuPathDB" id="FungiDB:Z518_08317"/>
<dbReference type="PANTHER" id="PTHR12087">
    <property type="entry name" value="ORIGIN RECOGNITION COMPLEX SUBUNIT 4"/>
    <property type="match status" value="1"/>
</dbReference>
<evidence type="ECO:0000256" key="6">
    <source>
        <dbReference type="SAM" id="MobiDB-lite"/>
    </source>
</evidence>
<dbReference type="InterPro" id="IPR027417">
    <property type="entry name" value="P-loop_NTPase"/>
</dbReference>
<dbReference type="AlphaFoldDB" id="A0A0D2IGF8"/>
<name>A0A0D2IGF8_9EURO</name>
<organism evidence="9 10">
    <name type="scientific">Rhinocladiella mackenziei CBS 650.93</name>
    <dbReference type="NCBI Taxonomy" id="1442369"/>
    <lineage>
        <taxon>Eukaryota</taxon>
        <taxon>Fungi</taxon>
        <taxon>Dikarya</taxon>
        <taxon>Ascomycota</taxon>
        <taxon>Pezizomycotina</taxon>
        <taxon>Eurotiomycetes</taxon>
        <taxon>Chaetothyriomycetidae</taxon>
        <taxon>Chaetothyriales</taxon>
        <taxon>Herpotrichiellaceae</taxon>
        <taxon>Rhinocladiella</taxon>
    </lineage>
</organism>
<dbReference type="Gene3D" id="3.40.50.300">
    <property type="entry name" value="P-loop containing nucleotide triphosphate hydrolases"/>
    <property type="match status" value="1"/>
</dbReference>
<comment type="subcellular location">
    <subcellularLocation>
        <location evidence="1">Nucleus</location>
    </subcellularLocation>
</comment>
<evidence type="ECO:0000259" key="8">
    <source>
        <dbReference type="Pfam" id="PF14629"/>
    </source>
</evidence>
<feature type="compositionally biased region" description="Basic residues" evidence="6">
    <location>
        <begin position="154"/>
        <end position="164"/>
    </location>
</feature>
<feature type="region of interest" description="Disordered" evidence="6">
    <location>
        <begin position="1"/>
        <end position="329"/>
    </location>
</feature>
<proteinExistence type="inferred from homology"/>
<dbReference type="STRING" id="1442369.A0A0D2IGF8"/>
<comment type="similarity">
    <text evidence="2">Belongs to the ORC4 family.</text>
</comment>
<feature type="domain" description="Origin recognition complex subunit 4 C-terminal" evidence="8">
    <location>
        <begin position="570"/>
        <end position="807"/>
    </location>
</feature>
<evidence type="ECO:0000256" key="1">
    <source>
        <dbReference type="ARBA" id="ARBA00004123"/>
    </source>
</evidence>
<protein>
    <submittedName>
        <fullName evidence="9">Uncharacterized protein</fullName>
    </submittedName>
</protein>
<dbReference type="SUPFAM" id="SSF52540">
    <property type="entry name" value="P-loop containing nucleoside triphosphate hydrolases"/>
    <property type="match status" value="1"/>
</dbReference>
<evidence type="ECO:0000256" key="5">
    <source>
        <dbReference type="ARBA" id="ARBA00023242"/>
    </source>
</evidence>
<evidence type="ECO:0000313" key="9">
    <source>
        <dbReference type="EMBL" id="KIX02376.1"/>
    </source>
</evidence>
<dbReference type="EMBL" id="KN847480">
    <property type="protein sequence ID" value="KIX02376.1"/>
    <property type="molecule type" value="Genomic_DNA"/>
</dbReference>
<feature type="compositionally biased region" description="Basic and acidic residues" evidence="6">
    <location>
        <begin position="265"/>
        <end position="284"/>
    </location>
</feature>
<dbReference type="InterPro" id="IPR016527">
    <property type="entry name" value="ORC4"/>
</dbReference>
<evidence type="ECO:0000256" key="4">
    <source>
        <dbReference type="ARBA" id="ARBA00023125"/>
    </source>
</evidence>
<dbReference type="OrthoDB" id="343623at2759"/>
<gene>
    <name evidence="9" type="ORF">Z518_08317</name>
</gene>
<dbReference type="GO" id="GO:0006270">
    <property type="term" value="P:DNA replication initiation"/>
    <property type="evidence" value="ECO:0007669"/>
    <property type="project" value="TreeGrafter"/>
</dbReference>
<dbReference type="HOGENOM" id="CLU_007115_1_1_1"/>
<evidence type="ECO:0000256" key="2">
    <source>
        <dbReference type="ARBA" id="ARBA00005334"/>
    </source>
</evidence>
<evidence type="ECO:0000256" key="3">
    <source>
        <dbReference type="ARBA" id="ARBA00022705"/>
    </source>
</evidence>
<dbReference type="GO" id="GO:0003688">
    <property type="term" value="F:DNA replication origin binding"/>
    <property type="evidence" value="ECO:0007669"/>
    <property type="project" value="TreeGrafter"/>
</dbReference>
<dbReference type="FunFam" id="3.40.50.300:FF:001499">
    <property type="entry name" value="Origin recognition complex subunit 4, putative"/>
    <property type="match status" value="1"/>
</dbReference>
<feature type="domain" description="Orc1-like AAA ATPase" evidence="7">
    <location>
        <begin position="360"/>
        <end position="530"/>
    </location>
</feature>